<dbReference type="Proteomes" id="UP000050424">
    <property type="component" value="Unassembled WGS sequence"/>
</dbReference>
<protein>
    <recommendedName>
        <fullName evidence="4">Lysine-specific metallo-endopeptidase domain-containing protein</fullName>
    </recommendedName>
</protein>
<accession>A0A0P7B332</accession>
<evidence type="ECO:0000256" key="1">
    <source>
        <dbReference type="SAM" id="SignalP"/>
    </source>
</evidence>
<keyword evidence="3" id="KW-1185">Reference proteome</keyword>
<evidence type="ECO:0000313" key="3">
    <source>
        <dbReference type="Proteomes" id="UP000050424"/>
    </source>
</evidence>
<name>A0A0P7B332_9HYPO</name>
<evidence type="ECO:0000313" key="2">
    <source>
        <dbReference type="EMBL" id="KPM35155.1"/>
    </source>
</evidence>
<feature type="chain" id="PRO_5006135333" description="Lysine-specific metallo-endopeptidase domain-containing protein" evidence="1">
    <location>
        <begin position="24"/>
        <end position="318"/>
    </location>
</feature>
<comment type="caution">
    <text evidence="2">The sequence shown here is derived from an EMBL/GenBank/DDBJ whole genome shotgun (WGS) entry which is preliminary data.</text>
</comment>
<dbReference type="OrthoDB" id="3938114at2759"/>
<gene>
    <name evidence="2" type="ORF">AK830_g11409</name>
</gene>
<reference evidence="2 3" key="1">
    <citation type="submission" date="2015-09" db="EMBL/GenBank/DDBJ databases">
        <title>Draft genome of a European isolate of the apple canker pathogen Neonectria ditissima.</title>
        <authorList>
            <person name="Gomez-Cortecero A."/>
            <person name="Harrison R.J."/>
            <person name="Armitage A.D."/>
        </authorList>
    </citation>
    <scope>NUCLEOTIDE SEQUENCE [LARGE SCALE GENOMIC DNA]</scope>
    <source>
        <strain evidence="2 3">R09/05</strain>
    </source>
</reference>
<dbReference type="Gene3D" id="3.40.390.10">
    <property type="entry name" value="Collagenase (Catalytic Domain)"/>
    <property type="match status" value="1"/>
</dbReference>
<dbReference type="InterPro" id="IPR024079">
    <property type="entry name" value="MetalloPept_cat_dom_sf"/>
</dbReference>
<feature type="signal peptide" evidence="1">
    <location>
        <begin position="1"/>
        <end position="23"/>
    </location>
</feature>
<evidence type="ECO:0008006" key="4">
    <source>
        <dbReference type="Google" id="ProtNLM"/>
    </source>
</evidence>
<dbReference type="AlphaFoldDB" id="A0A0P7B332"/>
<keyword evidence="1" id="KW-0732">Signal</keyword>
<proteinExistence type="predicted"/>
<dbReference type="GO" id="GO:0008237">
    <property type="term" value="F:metallopeptidase activity"/>
    <property type="evidence" value="ECO:0007669"/>
    <property type="project" value="InterPro"/>
</dbReference>
<organism evidence="2 3">
    <name type="scientific">Neonectria ditissima</name>
    <dbReference type="NCBI Taxonomy" id="78410"/>
    <lineage>
        <taxon>Eukaryota</taxon>
        <taxon>Fungi</taxon>
        <taxon>Dikarya</taxon>
        <taxon>Ascomycota</taxon>
        <taxon>Pezizomycotina</taxon>
        <taxon>Sordariomycetes</taxon>
        <taxon>Hypocreomycetidae</taxon>
        <taxon>Hypocreales</taxon>
        <taxon>Nectriaceae</taxon>
        <taxon>Neonectria</taxon>
    </lineage>
</organism>
<sequence>MSWQKLASVASAAALLLAGNAGANILWDPVGHTCDTIGQALGQSDANTAVAKLWGDVENMATYAFDRMEQAASLKASDPWEYLRVIGTFDTFFDLQHADAANRWDAVKSALGAMKTVSSTDYVYMMCDDAYMWTTANDGSIVWNTPHDQTQHLPMPSNQLTCAKGNSGGNLIAYRIGWPTRTAQLPAYVVMCAKYNQGDIYLDQLTFEAGHSLDDYTTLTTTLFHEFLHVLVSSMRGDMAGGVAAGGERYQVVGTQEVRSSYSTENPDSITLFALALAAHDWYWLTTRAESKLDVWNRFKAQGQVGENMIAALGLTAP</sequence>
<dbReference type="EMBL" id="LKCW01000270">
    <property type="protein sequence ID" value="KPM35155.1"/>
    <property type="molecule type" value="Genomic_DNA"/>
</dbReference>